<comment type="caution">
    <text evidence="1">The sequence shown here is derived from an EMBL/GenBank/DDBJ whole genome shotgun (WGS) entry which is preliminary data.</text>
</comment>
<reference evidence="1" key="1">
    <citation type="submission" date="2018-04" db="EMBL/GenBank/DDBJ databases">
        <title>Whole genome sequencing of Hypsizygus marmoreus.</title>
        <authorList>
            <person name="Choi I.-G."/>
            <person name="Min B."/>
            <person name="Kim J.-G."/>
            <person name="Kim S."/>
            <person name="Oh Y.-L."/>
            <person name="Kong W.-S."/>
            <person name="Park H."/>
            <person name="Jeong J."/>
            <person name="Song E.-S."/>
        </authorList>
    </citation>
    <scope>NUCLEOTIDE SEQUENCE [LARGE SCALE GENOMIC DNA]</scope>
    <source>
        <strain evidence="1">51987-8</strain>
    </source>
</reference>
<dbReference type="InParanoid" id="A0A369JIQ6"/>
<dbReference type="Proteomes" id="UP000076154">
    <property type="component" value="Unassembled WGS sequence"/>
</dbReference>
<evidence type="ECO:0000313" key="1">
    <source>
        <dbReference type="EMBL" id="RDB22079.1"/>
    </source>
</evidence>
<gene>
    <name evidence="1" type="ORF">Hypma_011161</name>
</gene>
<organism evidence="1 2">
    <name type="scientific">Hypsizygus marmoreus</name>
    <name type="common">White beech mushroom</name>
    <name type="synonym">Agaricus marmoreus</name>
    <dbReference type="NCBI Taxonomy" id="39966"/>
    <lineage>
        <taxon>Eukaryota</taxon>
        <taxon>Fungi</taxon>
        <taxon>Dikarya</taxon>
        <taxon>Basidiomycota</taxon>
        <taxon>Agaricomycotina</taxon>
        <taxon>Agaricomycetes</taxon>
        <taxon>Agaricomycetidae</taxon>
        <taxon>Agaricales</taxon>
        <taxon>Tricholomatineae</taxon>
        <taxon>Lyophyllaceae</taxon>
        <taxon>Hypsizygus</taxon>
    </lineage>
</organism>
<keyword evidence="2" id="KW-1185">Reference proteome</keyword>
<name>A0A369JIQ6_HYPMA</name>
<dbReference type="AlphaFoldDB" id="A0A369JIQ6"/>
<sequence>MRQLPAVQFPRGTTQIFILPQLLVYCSTSVGLLIGEELDHNKHVTSKEICFEYRTAGISSPWSRLNPGTCLAA</sequence>
<proteinExistence type="predicted"/>
<dbReference type="EMBL" id="LUEZ02000053">
    <property type="protein sequence ID" value="RDB22079.1"/>
    <property type="molecule type" value="Genomic_DNA"/>
</dbReference>
<evidence type="ECO:0000313" key="2">
    <source>
        <dbReference type="Proteomes" id="UP000076154"/>
    </source>
</evidence>
<accession>A0A369JIQ6</accession>
<protein>
    <submittedName>
        <fullName evidence="1">Uncharacterized protein</fullName>
    </submittedName>
</protein>